<organism evidence="2 3">
    <name type="scientific">Aquibaculum arenosum</name>
    <dbReference type="NCBI Taxonomy" id="3032591"/>
    <lineage>
        <taxon>Bacteria</taxon>
        <taxon>Pseudomonadati</taxon>
        <taxon>Pseudomonadota</taxon>
        <taxon>Alphaproteobacteria</taxon>
        <taxon>Rhodospirillales</taxon>
        <taxon>Rhodovibrionaceae</taxon>
        <taxon>Aquibaculum</taxon>
    </lineage>
</organism>
<feature type="transmembrane region" description="Helical" evidence="1">
    <location>
        <begin position="149"/>
        <end position="167"/>
    </location>
</feature>
<dbReference type="InterPro" id="IPR003744">
    <property type="entry name" value="YhhQ"/>
</dbReference>
<evidence type="ECO:0000256" key="1">
    <source>
        <dbReference type="HAMAP-Rule" id="MF_02088"/>
    </source>
</evidence>
<dbReference type="PANTHER" id="PTHR34300:SF1">
    <property type="entry name" value="QUEUOSINE PRECURSOR TRANSPORTER"/>
    <property type="match status" value="1"/>
</dbReference>
<comment type="subcellular location">
    <subcellularLocation>
        <location evidence="1">Cell inner membrane</location>
        <topology evidence="1">Multi-pass membrane protein</topology>
    </subcellularLocation>
</comment>
<sequence>MTMLTRGLLLGTLAMALLVTASNILVQFPVNDFLTWGAFTYPACFLVTDLCTRTLGAERARKVVYVGFAVAVVLSIALATPRIAMASGAAFLTAQLLDVAIFDRLRRAVWWVAPLASSLFASAIDTALFFSLAFAGTGLPWVTLALGDYVVKLAITLIMLVPFRALISTLPSRERMQGTGLSP</sequence>
<dbReference type="NCBIfam" id="TIGR00697">
    <property type="entry name" value="queuosine precursor transporter"/>
    <property type="match status" value="1"/>
</dbReference>
<dbReference type="EMBL" id="JARHUD010000007">
    <property type="protein sequence ID" value="MDF2096867.1"/>
    <property type="molecule type" value="Genomic_DNA"/>
</dbReference>
<keyword evidence="1" id="KW-1133">Transmembrane helix</keyword>
<comment type="function">
    <text evidence="1">Involved in the import of queuosine (Q) precursors, required for Q precursor salvage.</text>
</comment>
<proteinExistence type="inferred from homology"/>
<keyword evidence="1" id="KW-1003">Cell membrane</keyword>
<comment type="similarity">
    <text evidence="1">Belongs to the vitamin uptake transporter (VUT/ECF) (TC 2.A.88) family. Q precursor transporter subfamily.</text>
</comment>
<name>A0ABT5YPU7_9PROT</name>
<dbReference type="PANTHER" id="PTHR34300">
    <property type="entry name" value="QUEUOSINE PRECURSOR TRANSPORTER-RELATED"/>
    <property type="match status" value="1"/>
</dbReference>
<dbReference type="HAMAP" id="MF_02088">
    <property type="entry name" value="Q_prec_transport"/>
    <property type="match status" value="1"/>
</dbReference>
<keyword evidence="3" id="KW-1185">Reference proteome</keyword>
<dbReference type="Proteomes" id="UP001215503">
    <property type="component" value="Unassembled WGS sequence"/>
</dbReference>
<gene>
    <name evidence="2" type="ORF">P2G67_12870</name>
</gene>
<keyword evidence="1" id="KW-0472">Membrane</keyword>
<dbReference type="RefSeq" id="WP_275823626.1">
    <property type="nucleotide sequence ID" value="NZ_JARHUD010000007.1"/>
</dbReference>
<keyword evidence="1" id="KW-0812">Transmembrane</keyword>
<reference evidence="2 3" key="1">
    <citation type="submission" date="2023-03" db="EMBL/GenBank/DDBJ databases">
        <title>Fodinicurvata sp. CAU 1616 isolated from sea sendiment.</title>
        <authorList>
            <person name="Kim W."/>
        </authorList>
    </citation>
    <scope>NUCLEOTIDE SEQUENCE [LARGE SCALE GENOMIC DNA]</scope>
    <source>
        <strain evidence="2 3">CAU 1616</strain>
    </source>
</reference>
<dbReference type="Pfam" id="PF02592">
    <property type="entry name" value="Vut_1"/>
    <property type="match status" value="1"/>
</dbReference>
<comment type="caution">
    <text evidence="2">The sequence shown here is derived from an EMBL/GenBank/DDBJ whole genome shotgun (WGS) entry which is preliminary data.</text>
</comment>
<evidence type="ECO:0000313" key="2">
    <source>
        <dbReference type="EMBL" id="MDF2096867.1"/>
    </source>
</evidence>
<accession>A0ABT5YPU7</accession>
<protein>
    <recommendedName>
        <fullName evidence="1">Probable queuosine precursor transporter</fullName>
        <shortName evidence="1">Q precursor transporter</shortName>
    </recommendedName>
</protein>
<feature type="transmembrane region" description="Helical" evidence="1">
    <location>
        <begin position="33"/>
        <end position="51"/>
    </location>
</feature>
<feature type="transmembrane region" description="Helical" evidence="1">
    <location>
        <begin position="63"/>
        <end position="79"/>
    </location>
</feature>
<feature type="transmembrane region" description="Helical" evidence="1">
    <location>
        <begin position="109"/>
        <end position="137"/>
    </location>
</feature>
<feature type="transmembrane region" description="Helical" evidence="1">
    <location>
        <begin position="85"/>
        <end position="102"/>
    </location>
</feature>
<evidence type="ECO:0000313" key="3">
    <source>
        <dbReference type="Proteomes" id="UP001215503"/>
    </source>
</evidence>
<keyword evidence="1" id="KW-0813">Transport</keyword>
<keyword evidence="1" id="KW-0997">Cell inner membrane</keyword>